<feature type="region of interest" description="Disordered" evidence="1">
    <location>
        <begin position="660"/>
        <end position="681"/>
    </location>
</feature>
<feature type="compositionally biased region" description="Low complexity" evidence="1">
    <location>
        <begin position="755"/>
        <end position="766"/>
    </location>
</feature>
<accession>A0A086J6W7</accession>
<feature type="region of interest" description="Disordered" evidence="1">
    <location>
        <begin position="1317"/>
        <end position="1343"/>
    </location>
</feature>
<evidence type="ECO:0000313" key="2">
    <source>
        <dbReference type="EMBL" id="KFG27885.1"/>
    </source>
</evidence>
<dbReference type="VEuPathDB" id="ToxoDB:TGP89_207200"/>
<evidence type="ECO:0000313" key="3">
    <source>
        <dbReference type="Proteomes" id="UP000028828"/>
    </source>
</evidence>
<feature type="compositionally biased region" description="Basic and acidic residues" evidence="1">
    <location>
        <begin position="260"/>
        <end position="273"/>
    </location>
</feature>
<dbReference type="OrthoDB" id="330331at2759"/>
<feature type="compositionally biased region" description="Polar residues" evidence="1">
    <location>
        <begin position="1521"/>
        <end position="1533"/>
    </location>
</feature>
<name>A0A086J6W7_TOXGO</name>
<feature type="region of interest" description="Disordered" evidence="1">
    <location>
        <begin position="238"/>
        <end position="273"/>
    </location>
</feature>
<feature type="region of interest" description="Disordered" evidence="1">
    <location>
        <begin position="1521"/>
        <end position="1581"/>
    </location>
</feature>
<proteinExistence type="predicted"/>
<dbReference type="Proteomes" id="UP000028828">
    <property type="component" value="Unassembled WGS sequence"/>
</dbReference>
<organism evidence="2 3">
    <name type="scientific">Toxoplasma gondii p89</name>
    <dbReference type="NCBI Taxonomy" id="943119"/>
    <lineage>
        <taxon>Eukaryota</taxon>
        <taxon>Sar</taxon>
        <taxon>Alveolata</taxon>
        <taxon>Apicomplexa</taxon>
        <taxon>Conoidasida</taxon>
        <taxon>Coccidia</taxon>
        <taxon>Eucoccidiorida</taxon>
        <taxon>Eimeriorina</taxon>
        <taxon>Sarcocystidae</taxon>
        <taxon>Toxoplasma</taxon>
    </lineage>
</organism>
<reference evidence="2 3" key="1">
    <citation type="submission" date="2014-03" db="EMBL/GenBank/DDBJ databases">
        <authorList>
            <person name="Sibley D."/>
            <person name="Venepally P."/>
            <person name="Karamycheva S."/>
            <person name="Hadjithomas M."/>
            <person name="Khan A."/>
            <person name="Brunk B."/>
            <person name="Roos D."/>
            <person name="Caler E."/>
            <person name="Lorenzi H."/>
        </authorList>
    </citation>
    <scope>NUCLEOTIDE SEQUENCE [LARGE SCALE GENOMIC DNA]</scope>
    <source>
        <strain evidence="3">p89</strain>
    </source>
</reference>
<dbReference type="EMBL" id="AEYI02002546">
    <property type="protein sequence ID" value="KFG27885.1"/>
    <property type="molecule type" value="Genomic_DNA"/>
</dbReference>
<evidence type="ECO:0000256" key="1">
    <source>
        <dbReference type="SAM" id="MobiDB-lite"/>
    </source>
</evidence>
<protein>
    <submittedName>
        <fullName evidence="2">Uncharacterized protein</fullName>
    </submittedName>
</protein>
<comment type="caution">
    <text evidence="2">The sequence shown here is derived from an EMBL/GenBank/DDBJ whole genome shotgun (WGS) entry which is preliminary data.</text>
</comment>
<feature type="compositionally biased region" description="Pro residues" evidence="1">
    <location>
        <begin position="720"/>
        <end position="729"/>
    </location>
</feature>
<gene>
    <name evidence="2" type="ORF">TGP89_207200</name>
</gene>
<sequence>MHLPAGVRVPRCRETRAHAEHLPLWPKNICHWSRRIHALNLNQCANGKAGTRRLPLRPTAARIMHTRALCSWAKEFQTSDSSEFVSAGCMRDAEDRKLLCLIPSKNKFFQCPKCHVLRLWFAGPLATSPVTAEVASSQMPIVSPLSDLPGRSRGICRFSTATSARFCGAPGTRFNIGASPRDASFLSAQLSVASPAERFAVSSDECTDAGSKRSSFLDAETTVRKEHPEDVVSHAMGGALPHPNPGPGPETALQLPGREASLKRETEPFVDEHSLHETPDRLAGLRGVIFTEEETTKLLMLEGADLDASIGGFEGAWRVVRHLCMQQNWGQSQSSSGAEQVHEAILGSQPNRCDKAPPAETDGHATPLVACAAAGAAANSTLVSRTTFEDSPTVEEDWTWTDREHSGCVEHIAQHVLTLSPFLHRSPMKVCSETGRQAKARGSPDSSVPATEDIARDGIERRSGCQQSLEPDWSPPQTDQEVTLPLACASSCLLNTSLGLPAGQIVFSLLPENVGTLSRRSAHRPVTHAPRSSRGFPEAARAVDNGGHSDRIEEGTGIAVKSVGYYRNLLLPILSRRCLHRDTTPAYSDAPSEDRNYVFCLPNREANCERLSSTVFCFPIFSVGSSIHSILPFVTRERPGLQTRQKPLWWGALGEPVATHLPSGRPRDSPSRTPMLRSSSSCNGDDFLGPVLQRLPCLDRRENLFLLFAFAALPASFSGLPPPDPPPRHTLPMTGRDPAIGDFSKGRDLGQNEDSSGSHGSCRSTSRTSPHFPQFFRHLIEQVLPSLPSLHPHLLLDVLSSSLRLSRLSAALQATRALEVHGESRHMQRGSRRESLTPCSSEFLVVLESVLPRLLTLASPQETEDPNQEFDAVRLRVGSARYFAETNAGTNDLSQRPAEVEAHLNLPLRPLITFISILSTSRGNFCLPERFGDAVTTLTDYCCARLHQLLPADVTNLVCALSPRNEEQHAAASDEFSLFLLAKFIQERPEQLKPAWLALVIEAYTRAGLEDSMFYETLSEQVKRQFSAFTTPELVTVLSGFQKVRFRDEELLTLVYTSLEESARRHLSGTGRWLTSAESVGAGLRANRGETWRETALLGSGSAESPHPCCALPKASGEPLRFPSRSVVETAISTAGLLDVTEVRLKSMWRLYVTQLQAEVTALDRRPIATSRRRALIHDVSALLPQVVLQQPQETAAFIDLWLHLCEPIFSAELKQRLGAPAQRHRLLCEAYQLGLLPPMPDFQARAEKLKQLDEALQRTTAKNGRGDSWAPESSTFHVDVASALLSLNVRYEAEVRVARLFILDLIVTIPRDLQWGPASDERASSHEGVSPEALSGSERPGQRYPEASVLEFSQGHHLHNLDQVSFVTGVAPEHTAQNKDEEWRALSASPGVRPVAHRLCRSRSERTEGSDCHFSNKTFPECPGELSDASSNHENRPGRHLVAGQQSTVAIAAAASPSLHTRGSLPSDGSKICGKLPGTSVTGQASCLPNGDILESLNGGEGRGRSDYALVAVILEDASRGTSMQEGQDGSQGRTRTPVGGPGRTLNTGKPTRWHGRQEQQCSQVPELHASPYEREVEREIEDPWSVKERKKKELPFEIPSGW</sequence>
<feature type="region of interest" description="Disordered" evidence="1">
    <location>
        <begin position="719"/>
        <end position="766"/>
    </location>
</feature>